<reference evidence="1 2" key="1">
    <citation type="journal article" date="2022" name="New Phytol.">
        <title>Ecological generalism drives hyperdiversity of secondary metabolite gene clusters in xylarialean endophytes.</title>
        <authorList>
            <person name="Franco M.E.E."/>
            <person name="Wisecaver J.H."/>
            <person name="Arnold A.E."/>
            <person name="Ju Y.M."/>
            <person name="Slot J.C."/>
            <person name="Ahrendt S."/>
            <person name="Moore L.P."/>
            <person name="Eastman K.E."/>
            <person name="Scott K."/>
            <person name="Konkel Z."/>
            <person name="Mondo S.J."/>
            <person name="Kuo A."/>
            <person name="Hayes R.D."/>
            <person name="Haridas S."/>
            <person name="Andreopoulos B."/>
            <person name="Riley R."/>
            <person name="LaButti K."/>
            <person name="Pangilinan J."/>
            <person name="Lipzen A."/>
            <person name="Amirebrahimi M."/>
            <person name="Yan J."/>
            <person name="Adam C."/>
            <person name="Keymanesh K."/>
            <person name="Ng V."/>
            <person name="Louie K."/>
            <person name="Northen T."/>
            <person name="Drula E."/>
            <person name="Henrissat B."/>
            <person name="Hsieh H.M."/>
            <person name="Youens-Clark K."/>
            <person name="Lutzoni F."/>
            <person name="Miadlikowska J."/>
            <person name="Eastwood D.C."/>
            <person name="Hamelin R.C."/>
            <person name="Grigoriev I.V."/>
            <person name="U'Ren J.M."/>
        </authorList>
    </citation>
    <scope>NUCLEOTIDE SEQUENCE [LARGE SCALE GENOMIC DNA]</scope>
    <source>
        <strain evidence="1 2">ER1909</strain>
    </source>
</reference>
<organism evidence="1 2">
    <name type="scientific">Hypoxylon rubiginosum</name>
    <dbReference type="NCBI Taxonomy" id="110542"/>
    <lineage>
        <taxon>Eukaryota</taxon>
        <taxon>Fungi</taxon>
        <taxon>Dikarya</taxon>
        <taxon>Ascomycota</taxon>
        <taxon>Pezizomycotina</taxon>
        <taxon>Sordariomycetes</taxon>
        <taxon>Xylariomycetidae</taxon>
        <taxon>Xylariales</taxon>
        <taxon>Hypoxylaceae</taxon>
        <taxon>Hypoxylon</taxon>
    </lineage>
</organism>
<evidence type="ECO:0000313" key="1">
    <source>
        <dbReference type="EMBL" id="KAI6090877.1"/>
    </source>
</evidence>
<protein>
    <submittedName>
        <fullName evidence="1">Uncharacterized protein</fullName>
    </submittedName>
</protein>
<sequence length="187" mass="20815">MITSRSSKKQPESNGKKQPRPRSKPTTDDWTDVTEPEERRRIQNRLAQRKFREKAKEQKEKAERESRDLEHAASSYRLPSTDELAADEDMSLSGLPWGSLSMKHVLAKGHETESRRGSANGSGNGGDYSASSDAPQYYATSGPYLPRQAACYGSNTASSGEDEFSYQDLSYYYDLDANSGHGSHPQT</sequence>
<comment type="caution">
    <text evidence="1">The sequence shown here is derived from an EMBL/GenBank/DDBJ whole genome shotgun (WGS) entry which is preliminary data.</text>
</comment>
<name>A0ACC0DDY9_9PEZI</name>
<gene>
    <name evidence="1" type="ORF">F4821DRAFT_11983</name>
</gene>
<evidence type="ECO:0000313" key="2">
    <source>
        <dbReference type="Proteomes" id="UP001497680"/>
    </source>
</evidence>
<dbReference type="Proteomes" id="UP001497680">
    <property type="component" value="Unassembled WGS sequence"/>
</dbReference>
<proteinExistence type="predicted"/>
<accession>A0ACC0DDY9</accession>
<keyword evidence="2" id="KW-1185">Reference proteome</keyword>
<dbReference type="EMBL" id="MU394289">
    <property type="protein sequence ID" value="KAI6090877.1"/>
    <property type="molecule type" value="Genomic_DNA"/>
</dbReference>